<dbReference type="EMBL" id="CAJVPL010012646">
    <property type="protein sequence ID" value="CAG8686897.1"/>
    <property type="molecule type" value="Genomic_DNA"/>
</dbReference>
<accession>A0A9N9HH69</accession>
<organism evidence="1 2">
    <name type="scientific">Ambispora gerdemannii</name>
    <dbReference type="NCBI Taxonomy" id="144530"/>
    <lineage>
        <taxon>Eukaryota</taxon>
        <taxon>Fungi</taxon>
        <taxon>Fungi incertae sedis</taxon>
        <taxon>Mucoromycota</taxon>
        <taxon>Glomeromycotina</taxon>
        <taxon>Glomeromycetes</taxon>
        <taxon>Archaeosporales</taxon>
        <taxon>Ambisporaceae</taxon>
        <taxon>Ambispora</taxon>
    </lineage>
</organism>
<protein>
    <submittedName>
        <fullName evidence="1">5777_t:CDS:1</fullName>
    </submittedName>
</protein>
<sequence length="45" mass="5004">TSSALVKPNVASRLSRVLEVIVDLLNDRASARDEPATKNRRVQEK</sequence>
<evidence type="ECO:0000313" key="2">
    <source>
        <dbReference type="Proteomes" id="UP000789831"/>
    </source>
</evidence>
<keyword evidence="2" id="KW-1185">Reference proteome</keyword>
<evidence type="ECO:0000313" key="1">
    <source>
        <dbReference type="EMBL" id="CAG8686897.1"/>
    </source>
</evidence>
<feature type="non-terminal residue" evidence="1">
    <location>
        <position position="1"/>
    </location>
</feature>
<proteinExistence type="predicted"/>
<dbReference type="Proteomes" id="UP000789831">
    <property type="component" value="Unassembled WGS sequence"/>
</dbReference>
<dbReference type="AlphaFoldDB" id="A0A9N9HH69"/>
<comment type="caution">
    <text evidence="1">The sequence shown here is derived from an EMBL/GenBank/DDBJ whole genome shotgun (WGS) entry which is preliminary data.</text>
</comment>
<name>A0A9N9HH69_9GLOM</name>
<gene>
    <name evidence="1" type="ORF">AGERDE_LOCUS12943</name>
</gene>
<reference evidence="1" key="1">
    <citation type="submission" date="2021-06" db="EMBL/GenBank/DDBJ databases">
        <authorList>
            <person name="Kallberg Y."/>
            <person name="Tangrot J."/>
            <person name="Rosling A."/>
        </authorList>
    </citation>
    <scope>NUCLEOTIDE SEQUENCE</scope>
    <source>
        <strain evidence="1">MT106</strain>
    </source>
</reference>
<feature type="non-terminal residue" evidence="1">
    <location>
        <position position="45"/>
    </location>
</feature>